<gene>
    <name evidence="12 14" type="ORF">LOAG_01890</name>
</gene>
<sequence length="640" mass="72016">MTKVGMSLTQITADNFNAATKDSEKIGDIPIVEGVFEVLPQNIKIFVVEKALLMTPNKIYIVDGSEQQIVNLKKELIDTKLMVPLKTYDNNWLVRTDPKDVACMREMTWIVTNDKFDIECHAASDVKWNFGRWMDRNRCSDELDSRFPKCMAGRTLYVVPFSLGATGAPLCISGVLLTDTPYIVLMMCIMTRVSPDVWLNIGEEGEHVSCIHSIATPLSTQKQQNWRCNLEKALTVHLINERQVWSFGTTYGYNTLTSIKCFGLQLASVLAYKNDWLAEHMLIIGVKPPGGEELFIAAAFSSRTDKINLATMKPSIKGWEVRCIGCDIAWLKFGLDDRLYGYNPASGILCTAPGSNNKTSPHAITAISKNTIFTNVAETANGEYFWEGLEQDIENPAVEMINWQGQKWKIGQEGRAAHTDACYCVPFEQIPNRHPEWDTENGVPISAIIFGTNRSLGIPLVTESLSWQHGVFMAASLRSESTCAKDYNELKVEHDPMAMGSFIGYNLGKYLQYWLDMDSLGHKVPKIFFVNFSQKDSNGKCIWPGCGENIRILEWIVKKVGGAKTTISRTTVIGNIPTENSISCSGLPKIDIIKLLNVQKDFWLEEAKETRRFFEQQIGSDLPPILKKEMEEQEKRINEI</sequence>
<protein>
    <recommendedName>
        <fullName evidence="3">phosphoenolpyruvate carboxykinase (GTP)</fullName>
        <ecNumber evidence="3">4.1.1.32</ecNumber>
    </recommendedName>
</protein>
<evidence type="ECO:0000256" key="2">
    <source>
        <dbReference type="ARBA" id="ARBA00005796"/>
    </source>
</evidence>
<keyword evidence="7" id="KW-0342">GTP-binding</keyword>
<evidence type="ECO:0000256" key="6">
    <source>
        <dbReference type="ARBA" id="ARBA00022793"/>
    </source>
</evidence>
<dbReference type="Gene3D" id="2.170.8.10">
    <property type="entry name" value="Phosphoenolpyruvate Carboxykinase, domain 2"/>
    <property type="match status" value="1"/>
</dbReference>
<evidence type="ECO:0000256" key="8">
    <source>
        <dbReference type="ARBA" id="ARBA00023211"/>
    </source>
</evidence>
<dbReference type="GO" id="GO:0033993">
    <property type="term" value="P:response to lipid"/>
    <property type="evidence" value="ECO:0007669"/>
    <property type="project" value="TreeGrafter"/>
</dbReference>
<comment type="cofactor">
    <cofactor evidence="1">
        <name>Mn(2+)</name>
        <dbReference type="ChEBI" id="CHEBI:29035"/>
    </cofactor>
</comment>
<keyword evidence="12" id="KW-0808">Transferase</keyword>
<evidence type="ECO:0000313" key="12">
    <source>
        <dbReference type="EMBL" id="EFO26602.1"/>
    </source>
</evidence>
<evidence type="ECO:0000256" key="5">
    <source>
        <dbReference type="ARBA" id="ARBA00022741"/>
    </source>
</evidence>
<reference evidence="12 13" key="1">
    <citation type="submission" date="2012-04" db="EMBL/GenBank/DDBJ databases">
        <title>The Genome Sequence of Loa loa.</title>
        <authorList>
            <consortium name="The Broad Institute Genome Sequencing Platform"/>
            <consortium name="Broad Institute Genome Sequencing Center for Infectious Disease"/>
            <person name="Nutman T.B."/>
            <person name="Fink D.L."/>
            <person name="Russ C."/>
            <person name="Young S."/>
            <person name="Zeng Q."/>
            <person name="Gargeya S."/>
            <person name="Alvarado L."/>
            <person name="Berlin A."/>
            <person name="Chapman S.B."/>
            <person name="Chen Z."/>
            <person name="Freedman E."/>
            <person name="Gellesch M."/>
            <person name="Goldberg J."/>
            <person name="Griggs A."/>
            <person name="Gujja S."/>
            <person name="Heilman E.R."/>
            <person name="Heiman D."/>
            <person name="Howarth C."/>
            <person name="Mehta T."/>
            <person name="Neiman D."/>
            <person name="Pearson M."/>
            <person name="Roberts A."/>
            <person name="Saif S."/>
            <person name="Shea T."/>
            <person name="Shenoy N."/>
            <person name="Sisk P."/>
            <person name="Stolte C."/>
            <person name="Sykes S."/>
            <person name="White J."/>
            <person name="Yandava C."/>
            <person name="Haas B."/>
            <person name="Henn M.R."/>
            <person name="Nusbaum C."/>
            <person name="Birren B."/>
        </authorList>
    </citation>
    <scope>NUCLEOTIDE SEQUENCE [LARGE SCALE GENOMIC DNA]</scope>
</reference>
<dbReference type="EC" id="4.1.1.32" evidence="3"/>
<dbReference type="HAMAP" id="MF_00452">
    <property type="entry name" value="PEPCK_GTP"/>
    <property type="match status" value="1"/>
</dbReference>
<dbReference type="CTD" id="9939267"/>
<name>A0A1I7VR02_LOALO</name>
<keyword evidence="5" id="KW-0547">Nucleotide-binding</keyword>
<dbReference type="OrthoDB" id="5841594at2759"/>
<dbReference type="GO" id="GO:0046327">
    <property type="term" value="P:glycerol biosynthetic process from pyruvate"/>
    <property type="evidence" value="ECO:0007669"/>
    <property type="project" value="TreeGrafter"/>
</dbReference>
<keyword evidence="12" id="KW-0418">Kinase</keyword>
<dbReference type="SUPFAM" id="SSF68923">
    <property type="entry name" value="PEP carboxykinase N-terminal domain"/>
    <property type="match status" value="1"/>
</dbReference>
<keyword evidence="13" id="KW-1185">Reference proteome</keyword>
<evidence type="ECO:0000313" key="13">
    <source>
        <dbReference type="Proteomes" id="UP000095285"/>
    </source>
</evidence>
<reference evidence="14" key="2">
    <citation type="submission" date="2016-11" db="UniProtKB">
        <authorList>
            <consortium name="WormBaseParasite"/>
        </authorList>
    </citation>
    <scope>IDENTIFICATION</scope>
</reference>
<dbReference type="SUPFAM" id="SSF53795">
    <property type="entry name" value="PEP carboxykinase-like"/>
    <property type="match status" value="1"/>
</dbReference>
<dbReference type="InterPro" id="IPR035078">
    <property type="entry name" value="PEP_carboxykinase_GTP_N"/>
</dbReference>
<proteinExistence type="inferred from homology"/>
<keyword evidence="9" id="KW-0456">Lyase</keyword>
<dbReference type="Gene3D" id="3.40.449.10">
    <property type="entry name" value="Phosphoenolpyruvate Carboxykinase, domain 1"/>
    <property type="match status" value="1"/>
</dbReference>
<dbReference type="GO" id="GO:0006094">
    <property type="term" value="P:gluconeogenesis"/>
    <property type="evidence" value="ECO:0007669"/>
    <property type="project" value="InterPro"/>
</dbReference>
<dbReference type="Pfam" id="PF17297">
    <property type="entry name" value="PEPCK_N"/>
    <property type="match status" value="1"/>
</dbReference>
<accession>A0A1S0U8Q0</accession>
<dbReference type="GO" id="GO:0030145">
    <property type="term" value="F:manganese ion binding"/>
    <property type="evidence" value="ECO:0007669"/>
    <property type="project" value="TreeGrafter"/>
</dbReference>
<keyword evidence="6" id="KW-0210">Decarboxylase</keyword>
<dbReference type="GO" id="GO:0019543">
    <property type="term" value="P:propionate catabolic process"/>
    <property type="evidence" value="ECO:0007669"/>
    <property type="project" value="TreeGrafter"/>
</dbReference>
<feature type="domain" description="Phosphoenolpyruvate carboxykinase C-terminal P-loop" evidence="10">
    <location>
        <begin position="276"/>
        <end position="636"/>
    </location>
</feature>
<feature type="domain" description="Phosphoenolpyruvate carboxykinase GTP-utilising N-terminal" evidence="11">
    <location>
        <begin position="46"/>
        <end position="271"/>
    </location>
</feature>
<keyword evidence="4" id="KW-0479">Metal-binding</keyword>
<dbReference type="GO" id="GO:0005829">
    <property type="term" value="C:cytosol"/>
    <property type="evidence" value="ECO:0007669"/>
    <property type="project" value="TreeGrafter"/>
</dbReference>
<evidence type="ECO:0000256" key="3">
    <source>
        <dbReference type="ARBA" id="ARBA00012306"/>
    </source>
</evidence>
<dbReference type="GeneID" id="9939267"/>
<dbReference type="GO" id="GO:0004613">
    <property type="term" value="F:phosphoenolpyruvate carboxykinase (GTP) activity"/>
    <property type="evidence" value="ECO:0007669"/>
    <property type="project" value="UniProtKB-EC"/>
</dbReference>
<organism evidence="13 14">
    <name type="scientific">Loa loa</name>
    <name type="common">Eye worm</name>
    <name type="synonym">Filaria loa</name>
    <dbReference type="NCBI Taxonomy" id="7209"/>
    <lineage>
        <taxon>Eukaryota</taxon>
        <taxon>Metazoa</taxon>
        <taxon>Ecdysozoa</taxon>
        <taxon>Nematoda</taxon>
        <taxon>Chromadorea</taxon>
        <taxon>Rhabditida</taxon>
        <taxon>Spirurina</taxon>
        <taxon>Spiruromorpha</taxon>
        <taxon>Filarioidea</taxon>
        <taxon>Onchocercidae</taxon>
        <taxon>Loa</taxon>
    </lineage>
</organism>
<evidence type="ECO:0000313" key="14">
    <source>
        <dbReference type="WBParaSite" id="EN70_5319"/>
    </source>
</evidence>
<evidence type="ECO:0000259" key="10">
    <source>
        <dbReference type="Pfam" id="PF00821"/>
    </source>
</evidence>
<dbReference type="Proteomes" id="UP000095285">
    <property type="component" value="Unassembled WGS sequence"/>
</dbReference>
<accession>A0A1I7VR02</accession>
<dbReference type="GO" id="GO:0071333">
    <property type="term" value="P:cellular response to glucose stimulus"/>
    <property type="evidence" value="ECO:0007669"/>
    <property type="project" value="TreeGrafter"/>
</dbReference>
<evidence type="ECO:0000256" key="1">
    <source>
        <dbReference type="ARBA" id="ARBA00001936"/>
    </source>
</evidence>
<evidence type="ECO:0000256" key="4">
    <source>
        <dbReference type="ARBA" id="ARBA00022723"/>
    </source>
</evidence>
<dbReference type="InterPro" id="IPR008209">
    <property type="entry name" value="PEP_carboxykinase_GTP"/>
</dbReference>
<dbReference type="WBParaSite" id="EN70_5319">
    <property type="protein sequence ID" value="EN70_5319"/>
    <property type="gene ID" value="EN70_5319"/>
</dbReference>
<dbReference type="EMBL" id="JH712073">
    <property type="protein sequence ID" value="EFO26602.1"/>
    <property type="molecule type" value="Genomic_DNA"/>
</dbReference>
<keyword evidence="12" id="KW-0670">Pyruvate</keyword>
<dbReference type="NCBIfam" id="NF003253">
    <property type="entry name" value="PRK04210.1"/>
    <property type="match status" value="1"/>
</dbReference>
<dbReference type="Gene3D" id="3.90.228.20">
    <property type="match status" value="1"/>
</dbReference>
<dbReference type="eggNOG" id="KOG3749">
    <property type="taxonomic scope" value="Eukaryota"/>
</dbReference>
<dbReference type="RefSeq" id="XP_003137476.1">
    <property type="nucleotide sequence ID" value="XM_003137428.2"/>
</dbReference>
<dbReference type="InterPro" id="IPR035077">
    <property type="entry name" value="PEP_carboxykinase_GTP_C"/>
</dbReference>
<dbReference type="GO" id="GO:0042594">
    <property type="term" value="P:response to starvation"/>
    <property type="evidence" value="ECO:0007669"/>
    <property type="project" value="TreeGrafter"/>
</dbReference>
<dbReference type="KEGG" id="loa:LOAG_01890"/>
<dbReference type="GO" id="GO:0016301">
    <property type="term" value="F:kinase activity"/>
    <property type="evidence" value="ECO:0007669"/>
    <property type="project" value="UniProtKB-KW"/>
</dbReference>
<dbReference type="InParanoid" id="A0A1I7VR02"/>
<comment type="similarity">
    <text evidence="2">Belongs to the phosphoenolpyruvate carboxykinase [GTP] family.</text>
</comment>
<keyword evidence="8" id="KW-0464">Manganese</keyword>
<dbReference type="Pfam" id="PF00821">
    <property type="entry name" value="PEPCK_GTP"/>
    <property type="match status" value="1"/>
</dbReference>
<dbReference type="STRING" id="7209.A0A1I7VR02"/>
<dbReference type="InterPro" id="IPR013035">
    <property type="entry name" value="PEP_carboxykinase_C"/>
</dbReference>
<evidence type="ECO:0000256" key="7">
    <source>
        <dbReference type="ARBA" id="ARBA00023134"/>
    </source>
</evidence>
<dbReference type="GO" id="GO:0005525">
    <property type="term" value="F:GTP binding"/>
    <property type="evidence" value="ECO:0007669"/>
    <property type="project" value="UniProtKB-KW"/>
</dbReference>
<dbReference type="OMA" id="YLMAPPG"/>
<dbReference type="GO" id="GO:0006107">
    <property type="term" value="P:oxaloacetate metabolic process"/>
    <property type="evidence" value="ECO:0007669"/>
    <property type="project" value="TreeGrafter"/>
</dbReference>
<dbReference type="PANTHER" id="PTHR11561">
    <property type="entry name" value="PHOSPHOENOLPYRUVATE CARBOXYKINASE"/>
    <property type="match status" value="1"/>
</dbReference>
<dbReference type="PIRSF" id="PIRSF001348">
    <property type="entry name" value="PEP_carboxykinase_GTP"/>
    <property type="match status" value="1"/>
</dbReference>
<evidence type="ECO:0000256" key="9">
    <source>
        <dbReference type="ARBA" id="ARBA00023239"/>
    </source>
</evidence>
<dbReference type="AlphaFoldDB" id="A0A1I7VR02"/>
<dbReference type="PANTHER" id="PTHR11561:SF0">
    <property type="entry name" value="PHOSPHOENOLPYRUVATE CARBOXYKINASE [GTP]-RELATED"/>
    <property type="match status" value="1"/>
</dbReference>
<dbReference type="InterPro" id="IPR008210">
    <property type="entry name" value="PEP_carboxykinase_N"/>
</dbReference>
<evidence type="ECO:0000259" key="11">
    <source>
        <dbReference type="Pfam" id="PF17297"/>
    </source>
</evidence>